<proteinExistence type="predicted"/>
<gene>
    <name evidence="3" type="ORF">FA10DRAFT_265876</name>
</gene>
<evidence type="ECO:0000256" key="2">
    <source>
        <dbReference type="SAM" id="Phobius"/>
    </source>
</evidence>
<dbReference type="SUPFAM" id="SSF53474">
    <property type="entry name" value="alpha/beta-Hydrolases"/>
    <property type="match status" value="1"/>
</dbReference>
<dbReference type="GO" id="GO:0006629">
    <property type="term" value="P:lipid metabolic process"/>
    <property type="evidence" value="ECO:0007669"/>
    <property type="project" value="InterPro"/>
</dbReference>
<dbReference type="AlphaFoldDB" id="A0A316YSH1"/>
<dbReference type="PANTHER" id="PTHR11440">
    <property type="entry name" value="LECITHIN-CHOLESTEROL ACYLTRANSFERASE-RELATED"/>
    <property type="match status" value="1"/>
</dbReference>
<dbReference type="FunCoup" id="A0A316YSH1">
    <property type="interactions" value="166"/>
</dbReference>
<keyword evidence="2" id="KW-0472">Membrane</keyword>
<dbReference type="Proteomes" id="UP000245768">
    <property type="component" value="Unassembled WGS sequence"/>
</dbReference>
<dbReference type="Pfam" id="PF02450">
    <property type="entry name" value="LCAT"/>
    <property type="match status" value="1"/>
</dbReference>
<dbReference type="STRING" id="215250.A0A316YSH1"/>
<feature type="compositionally biased region" description="Low complexity" evidence="1">
    <location>
        <begin position="48"/>
        <end position="71"/>
    </location>
</feature>
<dbReference type="InterPro" id="IPR003386">
    <property type="entry name" value="LACT/PDAT_acylTrfase"/>
</dbReference>
<dbReference type="RefSeq" id="XP_025379270.1">
    <property type="nucleotide sequence ID" value="XM_025521250.1"/>
</dbReference>
<evidence type="ECO:0000256" key="1">
    <source>
        <dbReference type="SAM" id="MobiDB-lite"/>
    </source>
</evidence>
<dbReference type="Gene3D" id="3.40.50.1820">
    <property type="entry name" value="alpha/beta hydrolase"/>
    <property type="match status" value="1"/>
</dbReference>
<feature type="region of interest" description="Disordered" evidence="1">
    <location>
        <begin position="1"/>
        <end position="97"/>
    </location>
</feature>
<keyword evidence="2" id="KW-0812">Transmembrane</keyword>
<keyword evidence="4" id="KW-1185">Reference proteome</keyword>
<dbReference type="OrthoDB" id="190846at2759"/>
<sequence>MNRRKAGGQNGGGKKDGRNGGESGAGGEKGFEGVGGATTSALASPNVGRQRQQSGKQQQQQQQQQQASGASTPDSYTSGDEADLPPKQLILERHRRPSMGGLGARKLSYSVRAPGTPFHELDLSEIPWFRHELADQETKKGLTNYRRLFFLAGIIAGGLLVWALSQHVVLETHLKSLRGVLDEQLSSMGIDLGSLDLSFSIPGEFADLGDKLFSSPRDWVASRDFVVGRMLAKQGVKVQHPVILLPGIVSTGLESWTTNEDTSSYFRKRLWGTTTMMRTIVLEKEMWIKHLSLDPVTGLDPPGIKVRAAEGLDAASYFVSGYWIWARIIENLAAIGYDTNDLWLAAYDWRLSYHNLEKRDRFFSRMKLRFEQNLLLTGKKSVLVSHSMGSSVALHFMKWVEAEGPTYGNGGPDWVERHIESFTSIAGTFLGVPKAMAALLSGEMRDTVELPPAGAFLLERFFSRRERAKLFRTWAGSASMLIKGGEAVWGNLTWAPDDEEDGLENSHGKLYSFKYPDPSVEGYTKGYHGDESPAGDREKDDRHGSSIQHSVPNNLSAVDGFTWLLQHTPSTFQQMVQQNYSNGMEFDEEQVKRNNQIEKTWANPLEAALPNAPSLKIHCIYGVGKPTERSYWYAQGPYERDEFVAEGDAATCLDCGNTTTATPLEFPTGRTGWIDTSIHDESATPVVRSGVKFADGDGTVSAHSLGAMCLEGWNQPRYNPGGVKVMTHEIAHDPQPMDLRGGSTTGDHVDILGSFLVNEIVLKVAAGLGSEVEESFFSKAKDFAKRVDWDGVHLRKS</sequence>
<dbReference type="InParanoid" id="A0A316YSH1"/>
<dbReference type="EMBL" id="KZ819635">
    <property type="protein sequence ID" value="PWN92072.1"/>
    <property type="molecule type" value="Genomic_DNA"/>
</dbReference>
<reference evidence="3 4" key="1">
    <citation type="journal article" date="2018" name="Mol. Biol. Evol.">
        <title>Broad Genomic Sampling Reveals a Smut Pathogenic Ancestry of the Fungal Clade Ustilaginomycotina.</title>
        <authorList>
            <person name="Kijpornyongpan T."/>
            <person name="Mondo S.J."/>
            <person name="Barry K."/>
            <person name="Sandor L."/>
            <person name="Lee J."/>
            <person name="Lipzen A."/>
            <person name="Pangilinan J."/>
            <person name="LaButti K."/>
            <person name="Hainaut M."/>
            <person name="Henrissat B."/>
            <person name="Grigoriev I.V."/>
            <person name="Spatafora J.W."/>
            <person name="Aime M.C."/>
        </authorList>
    </citation>
    <scope>NUCLEOTIDE SEQUENCE [LARGE SCALE GENOMIC DNA]</scope>
    <source>
        <strain evidence="3 4">MCA 4198</strain>
    </source>
</reference>
<feature type="region of interest" description="Disordered" evidence="1">
    <location>
        <begin position="522"/>
        <end position="553"/>
    </location>
</feature>
<feature type="transmembrane region" description="Helical" evidence="2">
    <location>
        <begin position="148"/>
        <end position="165"/>
    </location>
</feature>
<keyword evidence="2" id="KW-1133">Transmembrane helix</keyword>
<organism evidence="3 4">
    <name type="scientific">Acaromyces ingoldii</name>
    <dbReference type="NCBI Taxonomy" id="215250"/>
    <lineage>
        <taxon>Eukaryota</taxon>
        <taxon>Fungi</taxon>
        <taxon>Dikarya</taxon>
        <taxon>Basidiomycota</taxon>
        <taxon>Ustilaginomycotina</taxon>
        <taxon>Exobasidiomycetes</taxon>
        <taxon>Exobasidiales</taxon>
        <taxon>Cryptobasidiaceae</taxon>
        <taxon>Acaromyces</taxon>
    </lineage>
</organism>
<feature type="compositionally biased region" description="Gly residues" evidence="1">
    <location>
        <begin position="20"/>
        <end position="36"/>
    </location>
</feature>
<evidence type="ECO:0000313" key="3">
    <source>
        <dbReference type="EMBL" id="PWN92072.1"/>
    </source>
</evidence>
<dbReference type="GeneID" id="37043166"/>
<protein>
    <submittedName>
        <fullName evidence="3">LACT-domain-containing protein</fullName>
    </submittedName>
</protein>
<feature type="compositionally biased region" description="Basic and acidic residues" evidence="1">
    <location>
        <begin position="527"/>
        <end position="544"/>
    </location>
</feature>
<accession>A0A316YSH1</accession>
<name>A0A316YSH1_9BASI</name>
<evidence type="ECO:0000313" key="4">
    <source>
        <dbReference type="Proteomes" id="UP000245768"/>
    </source>
</evidence>
<dbReference type="InterPro" id="IPR029058">
    <property type="entry name" value="AB_hydrolase_fold"/>
</dbReference>
<dbReference type="GO" id="GO:0008374">
    <property type="term" value="F:O-acyltransferase activity"/>
    <property type="evidence" value="ECO:0007669"/>
    <property type="project" value="InterPro"/>
</dbReference>